<dbReference type="RefSeq" id="WP_252849658.1">
    <property type="nucleotide sequence ID" value="NZ_BAPW01000005.1"/>
</dbReference>
<dbReference type="EMBL" id="JAMXQU010000008">
    <property type="protein sequence ID" value="MCO6160597.1"/>
    <property type="molecule type" value="Genomic_DNA"/>
</dbReference>
<proteinExistence type="predicted"/>
<evidence type="ECO:0000313" key="2">
    <source>
        <dbReference type="Proteomes" id="UP001523401"/>
    </source>
</evidence>
<keyword evidence="2" id="KW-1185">Reference proteome</keyword>
<evidence type="ECO:0000313" key="1">
    <source>
        <dbReference type="EMBL" id="MCO6160597.1"/>
    </source>
</evidence>
<organism evidence="1 2">
    <name type="scientific">Asaia lannensis NBRC 102526</name>
    <dbReference type="NCBI Taxonomy" id="1307926"/>
    <lineage>
        <taxon>Bacteria</taxon>
        <taxon>Pseudomonadati</taxon>
        <taxon>Pseudomonadota</taxon>
        <taxon>Alphaproteobacteria</taxon>
        <taxon>Acetobacterales</taxon>
        <taxon>Acetobacteraceae</taxon>
        <taxon>Asaia</taxon>
    </lineage>
</organism>
<gene>
    <name evidence="1" type="ORF">NF685_11210</name>
</gene>
<comment type="caution">
    <text evidence="1">The sequence shown here is derived from an EMBL/GenBank/DDBJ whole genome shotgun (WGS) entry which is preliminary data.</text>
</comment>
<reference evidence="1 2" key="1">
    <citation type="submission" date="2022-06" db="EMBL/GenBank/DDBJ databases">
        <title>Whole-genome of Asaia lannensis strain LMG 27011T.</title>
        <authorList>
            <person name="Sombolestani A."/>
        </authorList>
    </citation>
    <scope>NUCLEOTIDE SEQUENCE [LARGE SCALE GENOMIC DNA]</scope>
    <source>
        <strain evidence="1 2">NBRC 102526</strain>
    </source>
</reference>
<sequence>MTDTTLSSRFTWAEGTTSEGDINNITVNPGLVPCWISGNPGDAAFTIDGTMIVNMGEGAGIALGVWDGSSLNSATLSATGVLVVNGSGVQGSASGYDSITAKGFSIWQEILRTMEVLL</sequence>
<name>A0ABT1CI97_9PROT</name>
<dbReference type="Proteomes" id="UP001523401">
    <property type="component" value="Unassembled WGS sequence"/>
</dbReference>
<protein>
    <submittedName>
        <fullName evidence="1">Uncharacterized protein</fullName>
    </submittedName>
</protein>
<accession>A0ABT1CI97</accession>